<dbReference type="RefSeq" id="XP_004354991.1">
    <property type="nucleotide sequence ID" value="XM_004354939.1"/>
</dbReference>
<comment type="catalytic activity">
    <reaction evidence="1">
        <text>Cleavage of an N-acetyl or N-formyl amino acid from the N-terminus of a polypeptide.</text>
        <dbReference type="EC" id="3.4.19.1"/>
    </reaction>
</comment>
<dbReference type="GO" id="GO:0005737">
    <property type="term" value="C:cytoplasm"/>
    <property type="evidence" value="ECO:0007669"/>
    <property type="project" value="UniProtKB-SubCell"/>
</dbReference>
<dbReference type="Proteomes" id="UP000007797">
    <property type="component" value="Unassembled WGS sequence"/>
</dbReference>
<comment type="similarity">
    <text evidence="3">Belongs to the peptidase S9C family.</text>
</comment>
<dbReference type="STRING" id="1054147.F4Q6T1"/>
<dbReference type="InterPro" id="IPR045550">
    <property type="entry name" value="AARE_N"/>
</dbReference>
<evidence type="ECO:0000259" key="8">
    <source>
        <dbReference type="Pfam" id="PF00326"/>
    </source>
</evidence>
<evidence type="ECO:0000256" key="1">
    <source>
        <dbReference type="ARBA" id="ARBA00000721"/>
    </source>
</evidence>
<keyword evidence="6" id="KW-0963">Cytoplasm</keyword>
<sequence>MTEPIKQTSSTDIKDIDFKNNAISLYKDLLSVPSIANAVITNKDSLDGGDVNISIVVSQSDLVNKKEKSYMFNRIVGADGHVHSSPFPIELTSSIVSISPSGRRMVTIKEIGETEYTFDIVDQHNRTGFISSKEVHKKVCNDEWFGGISWSPCERYIAYIAEKKVDTATFYEKEPKDKLVGDQFLYRNDWGETYPTIYNPSIYVVDTLNETVIPIPWSMDLALTAGQVIWTPNGDGLVFVGWKINLRRFGIRACFNRQSSIYYIDFQSLLKKRETLPADQIKTINLQPINLLGGDRKGCFRSPRFTVDGKKIVFFGIPGIVLPHNTCSLLYSLVWNVDQVQQDKPQKVEILIDEKNHKDTFKGIYCQSLPSNPWIDQNTLIFHTPNKACQVIYSFNIITKELNTIQGLLGGSCTVFDVSLKTKQFIFSESTINRPASLFIGKLKDNDKSITQSNLEFKQFFENKITNEKVVKLLTSIDFSIQEVKIPGEKYGSDIDSFEIIQVMPKNPKSGKSPVLLYPHGGPHVESANEYLSTVIFLVGLGYAITLINYRGSTGYGKDFVDLLPGRIGTVDVDDCLAALDHVVAKYPNQLDIDQAGVIGGSHGGFLSGHLIGQTQRKMKACFMRNPVIDIPSMATLSDIPDWCFFEAGIPLPAGKEVYPTVPTLAEIEIMRKVSPIAKLEHMTTPTLLVLGEGDLRVPPSQGLLLYNSLLQKGTPTKCLSYPKTGHGLTSIDAKIDHWIHIACWMHQYLFIENQPLI</sequence>
<dbReference type="GeneID" id="14868512"/>
<name>F4Q6T1_CACFS</name>
<evidence type="ECO:0000256" key="5">
    <source>
        <dbReference type="ARBA" id="ARBA00012917"/>
    </source>
</evidence>
<evidence type="ECO:0000256" key="3">
    <source>
        <dbReference type="ARBA" id="ARBA00010040"/>
    </source>
</evidence>
<evidence type="ECO:0000259" key="9">
    <source>
        <dbReference type="Pfam" id="PF19283"/>
    </source>
</evidence>
<evidence type="ECO:0000256" key="4">
    <source>
        <dbReference type="ARBA" id="ARBA00011881"/>
    </source>
</evidence>
<dbReference type="GO" id="GO:0006508">
    <property type="term" value="P:proteolysis"/>
    <property type="evidence" value="ECO:0007669"/>
    <property type="project" value="InterPro"/>
</dbReference>
<dbReference type="EMBL" id="GL883023">
    <property type="protein sequence ID" value="EGG16591.1"/>
    <property type="molecule type" value="Genomic_DNA"/>
</dbReference>
<feature type="domain" description="Acylamino-acid-releasing enzyme N-terminal" evidence="9">
    <location>
        <begin position="20"/>
        <end position="450"/>
    </location>
</feature>
<dbReference type="OrthoDB" id="416344at2759"/>
<dbReference type="GO" id="GO:0008242">
    <property type="term" value="F:omega peptidase activity"/>
    <property type="evidence" value="ECO:0007669"/>
    <property type="project" value="UniProtKB-EC"/>
</dbReference>
<proteinExistence type="inferred from homology"/>
<evidence type="ECO:0000256" key="2">
    <source>
        <dbReference type="ARBA" id="ARBA00004496"/>
    </source>
</evidence>
<evidence type="ECO:0000256" key="6">
    <source>
        <dbReference type="ARBA" id="ARBA00022490"/>
    </source>
</evidence>
<dbReference type="OMA" id="WNKDSTH"/>
<dbReference type="Gene3D" id="3.40.50.1820">
    <property type="entry name" value="alpha/beta hydrolase"/>
    <property type="match status" value="1"/>
</dbReference>
<dbReference type="MEROPS" id="S09.004"/>
<keyword evidence="7" id="KW-0378">Hydrolase</keyword>
<organism evidence="10 11">
    <name type="scientific">Cavenderia fasciculata</name>
    <name type="common">Slime mold</name>
    <name type="synonym">Dictyostelium fasciculatum</name>
    <dbReference type="NCBI Taxonomy" id="261658"/>
    <lineage>
        <taxon>Eukaryota</taxon>
        <taxon>Amoebozoa</taxon>
        <taxon>Evosea</taxon>
        <taxon>Eumycetozoa</taxon>
        <taxon>Dictyostelia</taxon>
        <taxon>Acytosteliales</taxon>
        <taxon>Cavenderiaceae</taxon>
        <taxon>Cavenderia</taxon>
    </lineage>
</organism>
<dbReference type="PANTHER" id="PTHR42776">
    <property type="entry name" value="SERINE PEPTIDASE S9 FAMILY MEMBER"/>
    <property type="match status" value="1"/>
</dbReference>
<gene>
    <name evidence="10" type="primary">apeh</name>
    <name evidence="10" type="ORF">DFA_09138</name>
</gene>
<dbReference type="EC" id="3.4.19.1" evidence="5"/>
<dbReference type="AlphaFoldDB" id="F4Q6T1"/>
<dbReference type="InterPro" id="IPR001375">
    <property type="entry name" value="Peptidase_S9_cat"/>
</dbReference>
<feature type="domain" description="Peptidase S9 prolyl oligopeptidase catalytic" evidence="8">
    <location>
        <begin position="535"/>
        <end position="750"/>
    </location>
</feature>
<dbReference type="KEGG" id="dfa:DFA_09138"/>
<keyword evidence="11" id="KW-1185">Reference proteome</keyword>
<reference evidence="11" key="1">
    <citation type="journal article" date="2011" name="Genome Res.">
        <title>Phylogeny-wide analysis of social amoeba genomes highlights ancient origins for complex intercellular communication.</title>
        <authorList>
            <person name="Heidel A.J."/>
            <person name="Lawal H.M."/>
            <person name="Felder M."/>
            <person name="Schilde C."/>
            <person name="Helps N.R."/>
            <person name="Tunggal B."/>
            <person name="Rivero F."/>
            <person name="John U."/>
            <person name="Schleicher M."/>
            <person name="Eichinger L."/>
            <person name="Platzer M."/>
            <person name="Noegel A.A."/>
            <person name="Schaap P."/>
            <person name="Gloeckner G."/>
        </authorList>
    </citation>
    <scope>NUCLEOTIDE SEQUENCE [LARGE SCALE GENOMIC DNA]</scope>
    <source>
        <strain evidence="11">SH3</strain>
    </source>
</reference>
<evidence type="ECO:0000313" key="10">
    <source>
        <dbReference type="EMBL" id="EGG16591.1"/>
    </source>
</evidence>
<dbReference type="PANTHER" id="PTHR42776:SF4">
    <property type="entry name" value="ACYLAMINO-ACID-RELEASING ENZYME"/>
    <property type="match status" value="1"/>
</dbReference>
<accession>F4Q6T1</accession>
<dbReference type="Pfam" id="PF19283">
    <property type="entry name" value="APEH_N"/>
    <property type="match status" value="1"/>
</dbReference>
<dbReference type="Pfam" id="PF00326">
    <property type="entry name" value="Peptidase_S9"/>
    <property type="match status" value="1"/>
</dbReference>
<protein>
    <recommendedName>
        <fullName evidence="5">acylaminoacyl-peptidase</fullName>
        <ecNumber evidence="5">3.4.19.1</ecNumber>
    </recommendedName>
</protein>
<dbReference type="InterPro" id="IPR029058">
    <property type="entry name" value="AB_hydrolase_fold"/>
</dbReference>
<dbReference type="SUPFAM" id="SSF82171">
    <property type="entry name" value="DPP6 N-terminal domain-like"/>
    <property type="match status" value="1"/>
</dbReference>
<evidence type="ECO:0000256" key="7">
    <source>
        <dbReference type="ARBA" id="ARBA00022801"/>
    </source>
</evidence>
<dbReference type="SUPFAM" id="SSF53474">
    <property type="entry name" value="alpha/beta-Hydrolases"/>
    <property type="match status" value="1"/>
</dbReference>
<evidence type="ECO:0000313" key="11">
    <source>
        <dbReference type="Proteomes" id="UP000007797"/>
    </source>
</evidence>
<comment type="subcellular location">
    <subcellularLocation>
        <location evidence="2">Cytoplasm</location>
    </subcellularLocation>
</comment>
<dbReference type="GO" id="GO:0004252">
    <property type="term" value="F:serine-type endopeptidase activity"/>
    <property type="evidence" value="ECO:0007669"/>
    <property type="project" value="TreeGrafter"/>
</dbReference>
<comment type="subunit">
    <text evidence="4">Homotetramer.</text>
</comment>